<keyword evidence="7" id="KW-0862">Zinc</keyword>
<dbReference type="SUPFAM" id="SSF101821">
    <property type="entry name" value="Aminopeptidase/glucanase lid domain"/>
    <property type="match status" value="1"/>
</dbReference>
<dbReference type="Proteomes" id="UP000653305">
    <property type="component" value="Unassembled WGS sequence"/>
</dbReference>
<keyword evidence="8" id="KW-0482">Metalloprotease</keyword>
<evidence type="ECO:0000256" key="7">
    <source>
        <dbReference type="ARBA" id="ARBA00022833"/>
    </source>
</evidence>
<accession>A0A830B287</accession>
<evidence type="ECO:0000256" key="3">
    <source>
        <dbReference type="ARBA" id="ARBA00022438"/>
    </source>
</evidence>
<evidence type="ECO:0000256" key="5">
    <source>
        <dbReference type="ARBA" id="ARBA00022723"/>
    </source>
</evidence>
<reference evidence="9" key="1">
    <citation type="submission" date="2020-07" db="EMBL/GenBank/DDBJ databases">
        <title>Ethylene signaling mediates host invasion by parasitic plants.</title>
        <authorList>
            <person name="Yoshida S."/>
        </authorList>
    </citation>
    <scope>NUCLEOTIDE SEQUENCE</scope>
    <source>
        <strain evidence="9">Okayama</strain>
    </source>
</reference>
<evidence type="ECO:0000256" key="6">
    <source>
        <dbReference type="ARBA" id="ARBA00022801"/>
    </source>
</evidence>
<evidence type="ECO:0000256" key="2">
    <source>
        <dbReference type="ARBA" id="ARBA00008290"/>
    </source>
</evidence>
<dbReference type="Pfam" id="PF02127">
    <property type="entry name" value="Peptidase_M18"/>
    <property type="match status" value="1"/>
</dbReference>
<dbReference type="InterPro" id="IPR023358">
    <property type="entry name" value="Peptidase_M18_dom2"/>
</dbReference>
<dbReference type="GO" id="GO:0004177">
    <property type="term" value="F:aminopeptidase activity"/>
    <property type="evidence" value="ECO:0007669"/>
    <property type="project" value="UniProtKB-KW"/>
</dbReference>
<dbReference type="Gene3D" id="2.30.250.10">
    <property type="entry name" value="Aminopeptidase i, Domain 2"/>
    <property type="match status" value="1"/>
</dbReference>
<keyword evidence="6" id="KW-0378">Hydrolase</keyword>
<evidence type="ECO:0000313" key="10">
    <source>
        <dbReference type="Proteomes" id="UP000653305"/>
    </source>
</evidence>
<keyword evidence="3 9" id="KW-0031">Aminopeptidase</keyword>
<dbReference type="GO" id="GO:0006508">
    <property type="term" value="P:proteolysis"/>
    <property type="evidence" value="ECO:0007669"/>
    <property type="project" value="UniProtKB-KW"/>
</dbReference>
<keyword evidence="5" id="KW-0479">Metal-binding</keyword>
<gene>
    <name evidence="9" type="ORF">PHJA_000047300</name>
</gene>
<comment type="caution">
    <text evidence="9">The sequence shown here is derived from an EMBL/GenBank/DDBJ whole genome shotgun (WGS) entry which is preliminary data.</text>
</comment>
<evidence type="ECO:0000256" key="1">
    <source>
        <dbReference type="ARBA" id="ARBA00001947"/>
    </source>
</evidence>
<dbReference type="PANTHER" id="PTHR28570:SF16">
    <property type="entry name" value="ASPARTYL AMINOPEPTIDASE-RELATED"/>
    <property type="match status" value="1"/>
</dbReference>
<keyword evidence="10" id="KW-1185">Reference proteome</keyword>
<dbReference type="GO" id="GO:0008237">
    <property type="term" value="F:metallopeptidase activity"/>
    <property type="evidence" value="ECO:0007669"/>
    <property type="project" value="UniProtKB-KW"/>
</dbReference>
<dbReference type="InterPro" id="IPR001948">
    <property type="entry name" value="Peptidase_M18"/>
</dbReference>
<dbReference type="AlphaFoldDB" id="A0A830B287"/>
<dbReference type="OrthoDB" id="9880441at2759"/>
<sequence>MPKFTKGGFEEVGVQPYGGVLWHTWFDHDLAIAGRVIAELNKSTVVNGSAISTNQKHHPFLLELIAAQFGCKPDEICDFELQACDTQESVIAEALK</sequence>
<protein>
    <submittedName>
        <fullName evidence="9">Aspartyl aminopeptidase</fullName>
    </submittedName>
</protein>
<dbReference type="PANTHER" id="PTHR28570">
    <property type="entry name" value="ASPARTYL AMINOPEPTIDASE"/>
    <property type="match status" value="1"/>
</dbReference>
<comment type="cofactor">
    <cofactor evidence="1">
        <name>Zn(2+)</name>
        <dbReference type="ChEBI" id="CHEBI:29105"/>
    </cofactor>
</comment>
<dbReference type="GO" id="GO:0008270">
    <property type="term" value="F:zinc ion binding"/>
    <property type="evidence" value="ECO:0007669"/>
    <property type="project" value="InterPro"/>
</dbReference>
<comment type="similarity">
    <text evidence="2">Belongs to the peptidase M18 family.</text>
</comment>
<dbReference type="GO" id="GO:0005737">
    <property type="term" value="C:cytoplasm"/>
    <property type="evidence" value="ECO:0007669"/>
    <property type="project" value="UniProtKB-ARBA"/>
</dbReference>
<evidence type="ECO:0000313" key="9">
    <source>
        <dbReference type="EMBL" id="GFP79038.1"/>
    </source>
</evidence>
<proteinExistence type="inferred from homology"/>
<evidence type="ECO:0000256" key="4">
    <source>
        <dbReference type="ARBA" id="ARBA00022670"/>
    </source>
</evidence>
<organism evidence="9 10">
    <name type="scientific">Phtheirospermum japonicum</name>
    <dbReference type="NCBI Taxonomy" id="374723"/>
    <lineage>
        <taxon>Eukaryota</taxon>
        <taxon>Viridiplantae</taxon>
        <taxon>Streptophyta</taxon>
        <taxon>Embryophyta</taxon>
        <taxon>Tracheophyta</taxon>
        <taxon>Spermatophyta</taxon>
        <taxon>Magnoliopsida</taxon>
        <taxon>eudicotyledons</taxon>
        <taxon>Gunneridae</taxon>
        <taxon>Pentapetalae</taxon>
        <taxon>asterids</taxon>
        <taxon>lamiids</taxon>
        <taxon>Lamiales</taxon>
        <taxon>Orobanchaceae</taxon>
        <taxon>Orobanchaceae incertae sedis</taxon>
        <taxon>Phtheirospermum</taxon>
    </lineage>
</organism>
<keyword evidence="4" id="KW-0645">Protease</keyword>
<dbReference type="EMBL" id="BMAC01000003">
    <property type="protein sequence ID" value="GFP79038.1"/>
    <property type="molecule type" value="Genomic_DNA"/>
</dbReference>
<name>A0A830B287_9LAMI</name>
<evidence type="ECO:0000256" key="8">
    <source>
        <dbReference type="ARBA" id="ARBA00023049"/>
    </source>
</evidence>